<proteinExistence type="predicted"/>
<organism evidence="1 2">
    <name type="scientific">Cercophora scortea</name>
    <dbReference type="NCBI Taxonomy" id="314031"/>
    <lineage>
        <taxon>Eukaryota</taxon>
        <taxon>Fungi</taxon>
        <taxon>Dikarya</taxon>
        <taxon>Ascomycota</taxon>
        <taxon>Pezizomycotina</taxon>
        <taxon>Sordariomycetes</taxon>
        <taxon>Sordariomycetidae</taxon>
        <taxon>Sordariales</taxon>
        <taxon>Lasiosphaeriaceae</taxon>
        <taxon>Cercophora</taxon>
    </lineage>
</organism>
<gene>
    <name evidence="1" type="ORF">B0T19DRAFT_155537</name>
</gene>
<sequence>MQSRHMRSLGFEGGTKHPHLDFASRFEGSMQTLLFSFPIRGLACCKHYSNFLGKSLEAHWVPIWQSVKASHRMATGRHTRYELSQTTLTLTGDISALEKTSVEPNKRAACLECCWRYGSATGWMQTCLREALSAVRPECMCLHARFERTVAVNFQWPGLFGLAGLGGRKLQQKKSRAEDRERVFWHPFHGPTGWLSIKLADGRVQTEGTMLPQNLPCLAASSGQFDSPVAGAGLVRVPRTHK</sequence>
<keyword evidence="2" id="KW-1185">Reference proteome</keyword>
<accession>A0AAE0IL59</accession>
<dbReference type="EMBL" id="JAUEPO010000003">
    <property type="protein sequence ID" value="KAK3327176.1"/>
    <property type="molecule type" value="Genomic_DNA"/>
</dbReference>
<protein>
    <submittedName>
        <fullName evidence="1">Uncharacterized protein</fullName>
    </submittedName>
</protein>
<comment type="caution">
    <text evidence="1">The sequence shown here is derived from an EMBL/GenBank/DDBJ whole genome shotgun (WGS) entry which is preliminary data.</text>
</comment>
<evidence type="ECO:0000313" key="2">
    <source>
        <dbReference type="Proteomes" id="UP001286456"/>
    </source>
</evidence>
<dbReference type="Proteomes" id="UP001286456">
    <property type="component" value="Unassembled WGS sequence"/>
</dbReference>
<reference evidence="1" key="1">
    <citation type="journal article" date="2023" name="Mol. Phylogenet. Evol.">
        <title>Genome-scale phylogeny and comparative genomics of the fungal order Sordariales.</title>
        <authorList>
            <person name="Hensen N."/>
            <person name="Bonometti L."/>
            <person name="Westerberg I."/>
            <person name="Brannstrom I.O."/>
            <person name="Guillou S."/>
            <person name="Cros-Aarteil S."/>
            <person name="Calhoun S."/>
            <person name="Haridas S."/>
            <person name="Kuo A."/>
            <person name="Mondo S."/>
            <person name="Pangilinan J."/>
            <person name="Riley R."/>
            <person name="LaButti K."/>
            <person name="Andreopoulos B."/>
            <person name="Lipzen A."/>
            <person name="Chen C."/>
            <person name="Yan M."/>
            <person name="Daum C."/>
            <person name="Ng V."/>
            <person name="Clum A."/>
            <person name="Steindorff A."/>
            <person name="Ohm R.A."/>
            <person name="Martin F."/>
            <person name="Silar P."/>
            <person name="Natvig D.O."/>
            <person name="Lalanne C."/>
            <person name="Gautier V."/>
            <person name="Ament-Velasquez S.L."/>
            <person name="Kruys A."/>
            <person name="Hutchinson M.I."/>
            <person name="Powell A.J."/>
            <person name="Barry K."/>
            <person name="Miller A.N."/>
            <person name="Grigoriev I.V."/>
            <person name="Debuchy R."/>
            <person name="Gladieux P."/>
            <person name="Hiltunen Thoren M."/>
            <person name="Johannesson H."/>
        </authorList>
    </citation>
    <scope>NUCLEOTIDE SEQUENCE</scope>
    <source>
        <strain evidence="1">SMH4131-1</strain>
    </source>
</reference>
<name>A0AAE0IL59_9PEZI</name>
<dbReference type="AlphaFoldDB" id="A0AAE0IL59"/>
<reference evidence="1" key="2">
    <citation type="submission" date="2023-06" db="EMBL/GenBank/DDBJ databases">
        <authorList>
            <consortium name="Lawrence Berkeley National Laboratory"/>
            <person name="Haridas S."/>
            <person name="Hensen N."/>
            <person name="Bonometti L."/>
            <person name="Westerberg I."/>
            <person name="Brannstrom I.O."/>
            <person name="Guillou S."/>
            <person name="Cros-Aarteil S."/>
            <person name="Calhoun S."/>
            <person name="Kuo A."/>
            <person name="Mondo S."/>
            <person name="Pangilinan J."/>
            <person name="Riley R."/>
            <person name="Labutti K."/>
            <person name="Andreopoulos B."/>
            <person name="Lipzen A."/>
            <person name="Chen C."/>
            <person name="Yanf M."/>
            <person name="Daum C."/>
            <person name="Ng V."/>
            <person name="Clum A."/>
            <person name="Steindorff A."/>
            <person name="Ohm R."/>
            <person name="Martin F."/>
            <person name="Silar P."/>
            <person name="Natvig D."/>
            <person name="Lalanne C."/>
            <person name="Gautier V."/>
            <person name="Ament-Velasquez S.L."/>
            <person name="Kruys A."/>
            <person name="Hutchinson M.I."/>
            <person name="Powell A.J."/>
            <person name="Barry K."/>
            <person name="Miller A.N."/>
            <person name="Grigoriev I.V."/>
            <person name="Debuchy R."/>
            <person name="Gladieux P."/>
            <person name="Thoren M.H."/>
            <person name="Johannesson H."/>
        </authorList>
    </citation>
    <scope>NUCLEOTIDE SEQUENCE</scope>
    <source>
        <strain evidence="1">SMH4131-1</strain>
    </source>
</reference>
<evidence type="ECO:0000313" key="1">
    <source>
        <dbReference type="EMBL" id="KAK3327176.1"/>
    </source>
</evidence>